<dbReference type="Gene3D" id="3.20.20.70">
    <property type="entry name" value="Aldolase class I"/>
    <property type="match status" value="1"/>
</dbReference>
<organism evidence="10 11">
    <name type="scientific">Cinchona calisaya</name>
    <dbReference type="NCBI Taxonomy" id="153742"/>
    <lineage>
        <taxon>Eukaryota</taxon>
        <taxon>Viridiplantae</taxon>
        <taxon>Streptophyta</taxon>
        <taxon>Embryophyta</taxon>
        <taxon>Tracheophyta</taxon>
        <taxon>Spermatophyta</taxon>
        <taxon>Magnoliopsida</taxon>
        <taxon>eudicotyledons</taxon>
        <taxon>Gunneridae</taxon>
        <taxon>Pentapetalae</taxon>
        <taxon>asterids</taxon>
        <taxon>lamiids</taxon>
        <taxon>Gentianales</taxon>
        <taxon>Rubiaceae</taxon>
        <taxon>Cinchonoideae</taxon>
        <taxon>Cinchoneae</taxon>
        <taxon>Cinchona</taxon>
    </lineage>
</organism>
<dbReference type="InterPro" id="IPR017853">
    <property type="entry name" value="GH"/>
</dbReference>
<accession>A0ABD2Y1S1</accession>
<dbReference type="InterPro" id="IPR013780">
    <property type="entry name" value="Glyco_hydro_b"/>
</dbReference>
<name>A0ABD2Y1S1_9GENT</name>
<evidence type="ECO:0000256" key="6">
    <source>
        <dbReference type="ARBA" id="ARBA00023295"/>
    </source>
</evidence>
<evidence type="ECO:0000313" key="10">
    <source>
        <dbReference type="EMBL" id="KAL3501113.1"/>
    </source>
</evidence>
<reference evidence="10 11" key="1">
    <citation type="submission" date="2024-11" db="EMBL/GenBank/DDBJ databases">
        <title>A near-complete genome assembly of Cinchona calisaya.</title>
        <authorList>
            <person name="Lian D.C."/>
            <person name="Zhao X.W."/>
            <person name="Wei L."/>
        </authorList>
    </citation>
    <scope>NUCLEOTIDE SEQUENCE [LARGE SCALE GENOMIC DNA]</scope>
    <source>
        <tissue evidence="10">Nenye</tissue>
    </source>
</reference>
<feature type="chain" id="PRO_5044827229" description="Alpha-galactosidase" evidence="8">
    <location>
        <begin position="26"/>
        <end position="642"/>
    </location>
</feature>
<evidence type="ECO:0000259" key="9">
    <source>
        <dbReference type="Pfam" id="PF17801"/>
    </source>
</evidence>
<dbReference type="AlphaFoldDB" id="A0ABD2Y1S1"/>
<comment type="catalytic activity">
    <reaction evidence="1 7">
        <text>Hydrolysis of terminal, non-reducing alpha-D-galactose residues in alpha-D-galactosides, including galactose oligosaccharides, galactomannans and galactolipids.</text>
        <dbReference type="EC" id="3.2.1.22"/>
    </reaction>
</comment>
<dbReference type="InterPro" id="IPR002241">
    <property type="entry name" value="Glyco_hydro_27"/>
</dbReference>
<feature type="signal peptide" evidence="8">
    <location>
        <begin position="1"/>
        <end position="25"/>
    </location>
</feature>
<dbReference type="Proteomes" id="UP001630127">
    <property type="component" value="Unassembled WGS sequence"/>
</dbReference>
<proteinExistence type="inferred from homology"/>
<evidence type="ECO:0000256" key="7">
    <source>
        <dbReference type="RuleBase" id="RU361168"/>
    </source>
</evidence>
<dbReference type="Gene3D" id="2.60.40.1180">
    <property type="entry name" value="Golgi alpha-mannosidase II"/>
    <property type="match status" value="1"/>
</dbReference>
<evidence type="ECO:0000256" key="8">
    <source>
        <dbReference type="SAM" id="SignalP"/>
    </source>
</evidence>
<evidence type="ECO:0000256" key="4">
    <source>
        <dbReference type="ARBA" id="ARBA00022729"/>
    </source>
</evidence>
<sequence>MKISAIVALFLAFTYFLQRGKLVWGQGLLDERAIFPPRGWNSYDSFCWTISEEEFLQNAELVAQRLLSYGYQYVVVDYLWYRRKVKGAGVDSLGFDVIDEWGRMIPDPERWPSSKGGKGFTEIANRVHNMGLKFGIHVMRGISTQAFNANTPILDITTGKAYEESGRKWYAKDIGMKKFSCQWMRNGFMSVNTKLGAGRAFLRSLYHQYADWGVDFVKNDCVFGDDLNVDEISFVSEVLSEINRPILYSLSPGTSVTPSMARDISSLVNMYRITGDDWDQWPDVAAHFDVTRDFAAANMIGANGLKGKSWPDLDMLPLGWLTDAASNDGPYRQCRLNIDEQKTQITLWSIAKSPLMFGGDLRRLDETTFSLITNPTLLEINSFSSNNKEFPYITGEKYVQFRHYSLASQSENYENRHASVDLFLDLTSCKDRNAKGWSARSNGDDLEQVCWKENSRSEHQTPFCLYKEKLLLESDEQMTFDKNGHGKLHLLATEGTHVCLGASSNRKLTSKEFRRGSFSPCRLEANQMWELNYNGTLTNSYSGLCASMNTVKANAGIGGSRSWLATGRRGEIYLAFFNLNSERTVIATTISDIAKTLPGGNLNNASCTCTELWTGKNFGVVKELISMAVPPHGCALFTLNCY</sequence>
<dbReference type="PANTHER" id="PTHR11452:SF42">
    <property type="entry name" value="ALPHA-GALACTOSIDASE"/>
    <property type="match status" value="1"/>
</dbReference>
<dbReference type="EC" id="3.2.1.22" evidence="3 7"/>
<keyword evidence="6 7" id="KW-0326">Glycosidase</keyword>
<feature type="domain" description="Alpha galactosidase C-terminal" evidence="9">
    <location>
        <begin position="560"/>
        <end position="639"/>
    </location>
</feature>
<keyword evidence="5 7" id="KW-0378">Hydrolase</keyword>
<keyword evidence="7" id="KW-1015">Disulfide bond</keyword>
<dbReference type="EMBL" id="JBJUIK010000015">
    <property type="protein sequence ID" value="KAL3501113.1"/>
    <property type="molecule type" value="Genomic_DNA"/>
</dbReference>
<dbReference type="SUPFAM" id="SSF51011">
    <property type="entry name" value="Glycosyl hydrolase domain"/>
    <property type="match status" value="1"/>
</dbReference>
<comment type="similarity">
    <text evidence="2 7">Belongs to the glycosyl hydrolase 27 family.</text>
</comment>
<keyword evidence="11" id="KW-1185">Reference proteome</keyword>
<evidence type="ECO:0000313" key="11">
    <source>
        <dbReference type="Proteomes" id="UP001630127"/>
    </source>
</evidence>
<comment type="caution">
    <text evidence="10">The sequence shown here is derived from an EMBL/GenBank/DDBJ whole genome shotgun (WGS) entry which is preliminary data.</text>
</comment>
<dbReference type="PRINTS" id="PR00740">
    <property type="entry name" value="GLHYDRLASE27"/>
</dbReference>
<keyword evidence="4 8" id="KW-0732">Signal</keyword>
<dbReference type="Pfam" id="PF17801">
    <property type="entry name" value="Melibiase_C"/>
    <property type="match status" value="1"/>
</dbReference>
<protein>
    <recommendedName>
        <fullName evidence="3 7">Alpha-galactosidase</fullName>
        <ecNumber evidence="3 7">3.2.1.22</ecNumber>
    </recommendedName>
    <alternativeName>
        <fullName evidence="7">Melibiase</fullName>
    </alternativeName>
</protein>
<dbReference type="GO" id="GO:0004557">
    <property type="term" value="F:alpha-galactosidase activity"/>
    <property type="evidence" value="ECO:0007669"/>
    <property type="project" value="UniProtKB-EC"/>
</dbReference>
<dbReference type="Pfam" id="PF16499">
    <property type="entry name" value="Melibiase_2"/>
    <property type="match status" value="1"/>
</dbReference>
<evidence type="ECO:0000256" key="5">
    <source>
        <dbReference type="ARBA" id="ARBA00022801"/>
    </source>
</evidence>
<dbReference type="SUPFAM" id="SSF50370">
    <property type="entry name" value="Ricin B-like lectins"/>
    <property type="match status" value="1"/>
</dbReference>
<evidence type="ECO:0000256" key="2">
    <source>
        <dbReference type="ARBA" id="ARBA00009743"/>
    </source>
</evidence>
<dbReference type="InterPro" id="IPR041233">
    <property type="entry name" value="Melibiase_C"/>
</dbReference>
<dbReference type="InterPro" id="IPR035992">
    <property type="entry name" value="Ricin_B-like_lectins"/>
</dbReference>
<dbReference type="SUPFAM" id="SSF51445">
    <property type="entry name" value="(Trans)glycosidases"/>
    <property type="match status" value="1"/>
</dbReference>
<evidence type="ECO:0000256" key="1">
    <source>
        <dbReference type="ARBA" id="ARBA00001255"/>
    </source>
</evidence>
<dbReference type="InterPro" id="IPR013785">
    <property type="entry name" value="Aldolase_TIM"/>
</dbReference>
<dbReference type="PANTHER" id="PTHR11452">
    <property type="entry name" value="ALPHA-GALACTOSIDASE/ALPHA-N-ACETYLGALACTOSAMINIDASE"/>
    <property type="match status" value="1"/>
</dbReference>
<evidence type="ECO:0000256" key="3">
    <source>
        <dbReference type="ARBA" id="ARBA00012755"/>
    </source>
</evidence>
<dbReference type="CDD" id="cd14792">
    <property type="entry name" value="GH27"/>
    <property type="match status" value="1"/>
</dbReference>
<gene>
    <name evidence="10" type="ORF">ACH5RR_035562</name>
</gene>